<dbReference type="Proteomes" id="UP001612741">
    <property type="component" value="Unassembled WGS sequence"/>
</dbReference>
<dbReference type="CDD" id="cd00161">
    <property type="entry name" value="beta-trefoil_Ricin-like"/>
    <property type="match status" value="1"/>
</dbReference>
<feature type="chain" id="PRO_5045262845" evidence="1">
    <location>
        <begin position="23"/>
        <end position="200"/>
    </location>
</feature>
<reference evidence="2 3" key="1">
    <citation type="submission" date="2024-10" db="EMBL/GenBank/DDBJ databases">
        <title>The Natural Products Discovery Center: Release of the First 8490 Sequenced Strains for Exploring Actinobacteria Biosynthetic Diversity.</title>
        <authorList>
            <person name="Kalkreuter E."/>
            <person name="Kautsar S.A."/>
            <person name="Yang D."/>
            <person name="Bader C.D."/>
            <person name="Teijaro C.N."/>
            <person name="Fluegel L."/>
            <person name="Davis C.M."/>
            <person name="Simpson J.R."/>
            <person name="Lauterbach L."/>
            <person name="Steele A.D."/>
            <person name="Gui C."/>
            <person name="Meng S."/>
            <person name="Li G."/>
            <person name="Viehrig K."/>
            <person name="Ye F."/>
            <person name="Su P."/>
            <person name="Kiefer A.F."/>
            <person name="Nichols A."/>
            <person name="Cepeda A.J."/>
            <person name="Yan W."/>
            <person name="Fan B."/>
            <person name="Jiang Y."/>
            <person name="Adhikari A."/>
            <person name="Zheng C.-J."/>
            <person name="Schuster L."/>
            <person name="Cowan T.M."/>
            <person name="Smanski M.J."/>
            <person name="Chevrette M.G."/>
            <person name="De Carvalho L.P.S."/>
            <person name="Shen B."/>
        </authorList>
    </citation>
    <scope>NUCLEOTIDE SEQUENCE [LARGE SCALE GENOMIC DNA]</scope>
    <source>
        <strain evidence="2 3">NPDC050545</strain>
    </source>
</reference>
<organism evidence="2 3">
    <name type="scientific">Nonomuraea typhae</name>
    <dbReference type="NCBI Taxonomy" id="2603600"/>
    <lineage>
        <taxon>Bacteria</taxon>
        <taxon>Bacillati</taxon>
        <taxon>Actinomycetota</taxon>
        <taxon>Actinomycetes</taxon>
        <taxon>Streptosporangiales</taxon>
        <taxon>Streptosporangiaceae</taxon>
        <taxon>Nonomuraea</taxon>
    </lineage>
</organism>
<sequence>MTLARRMAIAAVLTLTSTLINVIGPQAARAESTYPNVAIYSYADGNYATPCCTDPRWGGDPGPPGTPIISMRWTGDGARNPTAPQFWTWHGESRPYSINRETRGWLEMPNSGGEVLDFNQDRNRSVDGTSYFAQLWQDNGSLPQRWILRRVGTSARFNIVSQLDGGCLTNNSGNALGVWACTGAENQVFGFWESRYGWWS</sequence>
<keyword evidence="3" id="KW-1185">Reference proteome</keyword>
<dbReference type="Gene3D" id="2.80.10.50">
    <property type="match status" value="1"/>
</dbReference>
<dbReference type="SUPFAM" id="SSF50370">
    <property type="entry name" value="Ricin B-like lectins"/>
    <property type="match status" value="1"/>
</dbReference>
<dbReference type="RefSeq" id="WP_397086227.1">
    <property type="nucleotide sequence ID" value="NZ_JBITGY010000008.1"/>
</dbReference>
<dbReference type="InterPro" id="IPR035992">
    <property type="entry name" value="Ricin_B-like_lectins"/>
</dbReference>
<evidence type="ECO:0000313" key="3">
    <source>
        <dbReference type="Proteomes" id="UP001612741"/>
    </source>
</evidence>
<evidence type="ECO:0000313" key="2">
    <source>
        <dbReference type="EMBL" id="MFI6501563.1"/>
    </source>
</evidence>
<gene>
    <name evidence="2" type="ORF">ACIBG2_29570</name>
</gene>
<accession>A0ABW7Z061</accession>
<keyword evidence="1" id="KW-0732">Signal</keyword>
<proteinExistence type="predicted"/>
<evidence type="ECO:0000256" key="1">
    <source>
        <dbReference type="SAM" id="SignalP"/>
    </source>
</evidence>
<feature type="signal peptide" evidence="1">
    <location>
        <begin position="1"/>
        <end position="22"/>
    </location>
</feature>
<protein>
    <submittedName>
        <fullName evidence="2">RICIN domain-containing protein</fullName>
    </submittedName>
</protein>
<name>A0ABW7Z061_9ACTN</name>
<dbReference type="EMBL" id="JBITGY010000008">
    <property type="protein sequence ID" value="MFI6501563.1"/>
    <property type="molecule type" value="Genomic_DNA"/>
</dbReference>
<comment type="caution">
    <text evidence="2">The sequence shown here is derived from an EMBL/GenBank/DDBJ whole genome shotgun (WGS) entry which is preliminary data.</text>
</comment>